<keyword evidence="8 12" id="KW-0560">Oxidoreductase</keyword>
<evidence type="ECO:0000256" key="12">
    <source>
        <dbReference type="HAMAP-Rule" id="MF_01024"/>
    </source>
</evidence>
<dbReference type="UniPathway" id="UPA00031">
    <property type="reaction ID" value="UER00014"/>
</dbReference>
<feature type="binding site" evidence="12 16">
    <location>
        <position position="410"/>
    </location>
    <ligand>
        <name>substrate</name>
    </ligand>
</feature>
<dbReference type="GO" id="GO:0004399">
    <property type="term" value="F:histidinol dehydrogenase activity"/>
    <property type="evidence" value="ECO:0007669"/>
    <property type="project" value="UniProtKB-UniRule"/>
</dbReference>
<dbReference type="AlphaFoldDB" id="A0A366B2Z3"/>
<evidence type="ECO:0000256" key="17">
    <source>
        <dbReference type="PIRSR" id="PIRSR000099-4"/>
    </source>
</evidence>
<dbReference type="CDD" id="cd06572">
    <property type="entry name" value="Histidinol_dh"/>
    <property type="match status" value="1"/>
</dbReference>
<feature type="active site" description="Proton acceptor" evidence="12 14">
    <location>
        <position position="322"/>
    </location>
</feature>
<dbReference type="Gene3D" id="3.40.50.1980">
    <property type="entry name" value="Nitrogenase molybdenum iron protein domain"/>
    <property type="match status" value="2"/>
</dbReference>
<evidence type="ECO:0000256" key="15">
    <source>
        <dbReference type="PIRSR" id="PIRSR000099-2"/>
    </source>
</evidence>
<comment type="function">
    <text evidence="1 12">Catalyzes the sequential NAD-dependent oxidations of L-histidinol to L-histidinaldehyde and then to L-histidine.</text>
</comment>
<keyword evidence="6 12" id="KW-0479">Metal-binding</keyword>
<evidence type="ECO:0000256" key="16">
    <source>
        <dbReference type="PIRSR" id="PIRSR000099-3"/>
    </source>
</evidence>
<protein>
    <recommendedName>
        <fullName evidence="4 12">Histidinol dehydrogenase</fullName>
        <shortName evidence="12">HDH</shortName>
        <ecNumber evidence="4 12">1.1.1.23</ecNumber>
    </recommendedName>
</protein>
<sequence length="430" mass="46339">MNKIYNPKAESWSSILERPTKTIDDIEATVKEIFNEVQKKGDVAVAKYTSLFDGVKIDTIEVSKAEIEHAIASVSPELKEAIELAKSNISKFHIAQKTDRVVVETIEGVNCWQEKRPIQKIGLYIPGGTAPLFSTVLMLAVPAEIAGCNEIVLCSPPDKNGVVNPAILYTANLCGVTKILKVGGIQAIAGMTFGTETIPKVYKIFGPGNQFVTVAKQLATQFGVAIDMPAGPSELLIVADDTAVPAFVASDLLSQAEHGADSQVILVSTSKKLIDAVETEIQIQLEALPRKAIAEKAISNSKLIFVENDKIALDLINEYGPEHFIICSEYDDFYSNGVQNAGSVFIGNYSPESAGDYASGTNHTLPTNGYAKNYSGVNLDSFTKAMTFQKITEKGIQNIGKAIEIMAEAEGLQAHKNAVTLRLKAIEDGK</sequence>
<dbReference type="NCBIfam" id="TIGR00069">
    <property type="entry name" value="hisD"/>
    <property type="match status" value="1"/>
</dbReference>
<feature type="binding site" evidence="12 15">
    <location>
        <position position="124"/>
    </location>
    <ligand>
        <name>NAD(+)</name>
        <dbReference type="ChEBI" id="CHEBI:57540"/>
    </ligand>
</feature>
<feature type="binding site" evidence="12 16">
    <location>
        <position position="356"/>
    </location>
    <ligand>
        <name>substrate</name>
    </ligand>
</feature>
<evidence type="ECO:0000256" key="5">
    <source>
        <dbReference type="ARBA" id="ARBA00022605"/>
    </source>
</evidence>
<dbReference type="OrthoDB" id="9805269at2"/>
<dbReference type="EMBL" id="QNUX01000002">
    <property type="protein sequence ID" value="RBN51479.1"/>
    <property type="molecule type" value="Genomic_DNA"/>
</dbReference>
<dbReference type="GO" id="GO:0051287">
    <property type="term" value="F:NAD binding"/>
    <property type="evidence" value="ECO:0007669"/>
    <property type="project" value="InterPro"/>
</dbReference>
<accession>A0A366B2Z3</accession>
<feature type="binding site" evidence="12 17">
    <location>
        <position position="255"/>
    </location>
    <ligand>
        <name>Zn(2+)</name>
        <dbReference type="ChEBI" id="CHEBI:29105"/>
    </ligand>
</feature>
<evidence type="ECO:0000256" key="7">
    <source>
        <dbReference type="ARBA" id="ARBA00022833"/>
    </source>
</evidence>
<comment type="caution">
    <text evidence="19">The sequence shown here is derived from an EMBL/GenBank/DDBJ whole genome shotgun (WGS) entry which is preliminary data.</text>
</comment>
<comment type="catalytic activity">
    <reaction evidence="11 12">
        <text>L-histidinol + 2 NAD(+) + H2O = L-histidine + 2 NADH + 3 H(+)</text>
        <dbReference type="Rhea" id="RHEA:20641"/>
        <dbReference type="ChEBI" id="CHEBI:15377"/>
        <dbReference type="ChEBI" id="CHEBI:15378"/>
        <dbReference type="ChEBI" id="CHEBI:57540"/>
        <dbReference type="ChEBI" id="CHEBI:57595"/>
        <dbReference type="ChEBI" id="CHEBI:57699"/>
        <dbReference type="ChEBI" id="CHEBI:57945"/>
        <dbReference type="EC" id="1.1.1.23"/>
    </reaction>
</comment>
<comment type="cofactor">
    <cofactor evidence="12 17">
        <name>Zn(2+)</name>
        <dbReference type="ChEBI" id="CHEBI:29105"/>
    </cofactor>
    <text evidence="12 17">Binds 1 zinc ion per subunit.</text>
</comment>
<name>A0A366B2Z3_9FLAO</name>
<evidence type="ECO:0000256" key="14">
    <source>
        <dbReference type="PIRSR" id="PIRSR000099-1"/>
    </source>
</evidence>
<dbReference type="HAMAP" id="MF_01024">
    <property type="entry name" value="HisD"/>
    <property type="match status" value="1"/>
</dbReference>
<evidence type="ECO:0000256" key="2">
    <source>
        <dbReference type="ARBA" id="ARBA00004940"/>
    </source>
</evidence>
<feature type="binding site" evidence="12 16">
    <location>
        <position position="415"/>
    </location>
    <ligand>
        <name>substrate</name>
    </ligand>
</feature>
<dbReference type="PIRSF" id="PIRSF000099">
    <property type="entry name" value="Histidinol_dh"/>
    <property type="match status" value="1"/>
</dbReference>
<reference evidence="19 20" key="1">
    <citation type="submission" date="2018-07" db="EMBL/GenBank/DDBJ databases">
        <title>Complete genome sequence of Flavobacterium psychrolimnae LMG 22018.</title>
        <authorList>
            <person name="Kim D.-U."/>
        </authorList>
    </citation>
    <scope>NUCLEOTIDE SEQUENCE [LARGE SCALE GENOMIC DNA]</scope>
    <source>
        <strain evidence="19 20">LMG 22018</strain>
    </source>
</reference>
<evidence type="ECO:0000256" key="4">
    <source>
        <dbReference type="ARBA" id="ARBA00012965"/>
    </source>
</evidence>
<feature type="binding site" evidence="12 17">
    <location>
        <position position="415"/>
    </location>
    <ligand>
        <name>Zn(2+)</name>
        <dbReference type="ChEBI" id="CHEBI:29105"/>
    </ligand>
</feature>
<keyword evidence="7 12" id="KW-0862">Zinc</keyword>
<evidence type="ECO:0000256" key="8">
    <source>
        <dbReference type="ARBA" id="ARBA00023002"/>
    </source>
</evidence>
<feature type="binding site" evidence="12 17">
    <location>
        <position position="356"/>
    </location>
    <ligand>
        <name>Zn(2+)</name>
        <dbReference type="ChEBI" id="CHEBI:29105"/>
    </ligand>
</feature>
<feature type="binding site" evidence="12 16">
    <location>
        <position position="255"/>
    </location>
    <ligand>
        <name>substrate</name>
    </ligand>
</feature>
<dbReference type="PRINTS" id="PR00083">
    <property type="entry name" value="HOLDHDRGNASE"/>
</dbReference>
<feature type="binding site" evidence="12 15">
    <location>
        <position position="186"/>
    </location>
    <ligand>
        <name>NAD(+)</name>
        <dbReference type="ChEBI" id="CHEBI:57540"/>
    </ligand>
</feature>
<evidence type="ECO:0000313" key="19">
    <source>
        <dbReference type="EMBL" id="RBN51479.1"/>
    </source>
</evidence>
<dbReference type="RefSeq" id="WP_113633857.1">
    <property type="nucleotide sequence ID" value="NZ_QNUX01000002.1"/>
</dbReference>
<dbReference type="InterPro" id="IPR016161">
    <property type="entry name" value="Ald_DH/histidinol_DH"/>
</dbReference>
<keyword evidence="5 12" id="KW-0028">Amino-acid biosynthesis</keyword>
<dbReference type="FunFam" id="3.40.50.1980:FF:000002">
    <property type="entry name" value="Histidinol dehydrogenase, chloroplastic"/>
    <property type="match status" value="1"/>
</dbReference>
<evidence type="ECO:0000256" key="10">
    <source>
        <dbReference type="ARBA" id="ARBA00023102"/>
    </source>
</evidence>
<evidence type="ECO:0000256" key="1">
    <source>
        <dbReference type="ARBA" id="ARBA00003850"/>
    </source>
</evidence>
<dbReference type="PANTHER" id="PTHR21256">
    <property type="entry name" value="HISTIDINOL DEHYDROGENASE HDH"/>
    <property type="match status" value="1"/>
</dbReference>
<evidence type="ECO:0000256" key="6">
    <source>
        <dbReference type="ARBA" id="ARBA00022723"/>
    </source>
</evidence>
<gene>
    <name evidence="12 19" type="primary">hisD</name>
    <name evidence="19" type="ORF">DR980_03425</name>
</gene>
<feature type="binding site" evidence="12 15">
    <location>
        <position position="209"/>
    </location>
    <ligand>
        <name>NAD(+)</name>
        <dbReference type="ChEBI" id="CHEBI:57540"/>
    </ligand>
</feature>
<dbReference type="GO" id="GO:0000105">
    <property type="term" value="P:L-histidine biosynthetic process"/>
    <property type="evidence" value="ECO:0007669"/>
    <property type="project" value="UniProtKB-UniRule"/>
</dbReference>
<comment type="similarity">
    <text evidence="3 12 13 18">Belongs to the histidinol dehydrogenase family.</text>
</comment>
<feature type="binding site" evidence="12 16">
    <location>
        <position position="258"/>
    </location>
    <ligand>
        <name>substrate</name>
    </ligand>
</feature>
<evidence type="ECO:0000256" key="3">
    <source>
        <dbReference type="ARBA" id="ARBA00010178"/>
    </source>
</evidence>
<dbReference type="Proteomes" id="UP000253676">
    <property type="component" value="Unassembled WGS sequence"/>
</dbReference>
<dbReference type="Pfam" id="PF00815">
    <property type="entry name" value="Histidinol_dh"/>
    <property type="match status" value="1"/>
</dbReference>
<dbReference type="GO" id="GO:0008270">
    <property type="term" value="F:zinc ion binding"/>
    <property type="evidence" value="ECO:0007669"/>
    <property type="project" value="UniProtKB-UniRule"/>
</dbReference>
<comment type="pathway">
    <text evidence="2 12">Amino-acid biosynthesis; L-histidine biosynthesis; L-histidine from 5-phospho-alpha-D-ribose 1-diphosphate: step 9/9.</text>
</comment>
<feature type="active site" description="Proton acceptor" evidence="12 14">
    <location>
        <position position="323"/>
    </location>
</feature>
<dbReference type="Gene3D" id="1.20.5.1300">
    <property type="match status" value="1"/>
</dbReference>
<dbReference type="EC" id="1.1.1.23" evidence="4 12"/>
<dbReference type="InterPro" id="IPR012131">
    <property type="entry name" value="Hstdl_DH"/>
</dbReference>
<evidence type="ECO:0000256" key="11">
    <source>
        <dbReference type="ARBA" id="ARBA00049489"/>
    </source>
</evidence>
<evidence type="ECO:0000256" key="13">
    <source>
        <dbReference type="PIRNR" id="PIRNR000099"/>
    </source>
</evidence>
<keyword evidence="20" id="KW-1185">Reference proteome</keyword>
<dbReference type="InterPro" id="IPR001692">
    <property type="entry name" value="Histidinol_DH_CS"/>
</dbReference>
<keyword evidence="9 12" id="KW-0520">NAD</keyword>
<proteinExistence type="inferred from homology"/>
<dbReference type="PROSITE" id="PS00611">
    <property type="entry name" value="HISOL_DEHYDROGENASE"/>
    <property type="match status" value="1"/>
</dbReference>
<organism evidence="19 20">
    <name type="scientific">Flavobacterium psychrolimnae</name>
    <dbReference type="NCBI Taxonomy" id="249351"/>
    <lineage>
        <taxon>Bacteria</taxon>
        <taxon>Pseudomonadati</taxon>
        <taxon>Bacteroidota</taxon>
        <taxon>Flavobacteriia</taxon>
        <taxon>Flavobacteriales</taxon>
        <taxon>Flavobacteriaceae</taxon>
        <taxon>Flavobacterium</taxon>
    </lineage>
</organism>
<feature type="binding site" evidence="12 16">
    <location>
        <position position="233"/>
    </location>
    <ligand>
        <name>substrate</name>
    </ligand>
</feature>
<dbReference type="FunFam" id="1.20.5.1300:FF:000002">
    <property type="entry name" value="Histidinol dehydrogenase, chloroplastic"/>
    <property type="match status" value="1"/>
</dbReference>
<evidence type="ECO:0000256" key="9">
    <source>
        <dbReference type="ARBA" id="ARBA00023027"/>
    </source>
</evidence>
<evidence type="ECO:0000256" key="18">
    <source>
        <dbReference type="RuleBase" id="RU004175"/>
    </source>
</evidence>
<dbReference type="FunFam" id="3.40.50.1980:FF:000001">
    <property type="entry name" value="Histidinol dehydrogenase"/>
    <property type="match status" value="1"/>
</dbReference>
<feature type="binding site" evidence="12 17">
    <location>
        <position position="258"/>
    </location>
    <ligand>
        <name>Zn(2+)</name>
        <dbReference type="ChEBI" id="CHEBI:29105"/>
    </ligand>
</feature>
<dbReference type="GO" id="GO:0005829">
    <property type="term" value="C:cytosol"/>
    <property type="evidence" value="ECO:0007669"/>
    <property type="project" value="TreeGrafter"/>
</dbReference>
<dbReference type="PANTHER" id="PTHR21256:SF2">
    <property type="entry name" value="HISTIDINE BIOSYNTHESIS TRIFUNCTIONAL PROTEIN"/>
    <property type="match status" value="1"/>
</dbReference>
<evidence type="ECO:0000313" key="20">
    <source>
        <dbReference type="Proteomes" id="UP000253676"/>
    </source>
</evidence>
<dbReference type="SUPFAM" id="SSF53720">
    <property type="entry name" value="ALDH-like"/>
    <property type="match status" value="1"/>
</dbReference>
<feature type="binding site" evidence="12 16">
    <location>
        <position position="323"/>
    </location>
    <ligand>
        <name>substrate</name>
    </ligand>
</feature>
<keyword evidence="10 12" id="KW-0368">Histidine biosynthesis</keyword>
<dbReference type="InterPro" id="IPR022695">
    <property type="entry name" value="Histidinol_DH_monofunct"/>
</dbReference>